<organism evidence="1 2">
    <name type="scientific">Craterilacuibacter sinensis</name>
    <dbReference type="NCBI Taxonomy" id="2686017"/>
    <lineage>
        <taxon>Bacteria</taxon>
        <taxon>Pseudomonadati</taxon>
        <taxon>Pseudomonadota</taxon>
        <taxon>Betaproteobacteria</taxon>
        <taxon>Neisseriales</taxon>
        <taxon>Neisseriaceae</taxon>
        <taxon>Craterilacuibacter</taxon>
    </lineage>
</organism>
<proteinExistence type="predicted"/>
<protein>
    <submittedName>
        <fullName evidence="1">Phage tail protein</fullName>
    </submittedName>
</protein>
<evidence type="ECO:0000313" key="2">
    <source>
        <dbReference type="Proteomes" id="UP000467214"/>
    </source>
</evidence>
<sequence>MNKPASCRAAIEAALPYLKDEPDRLVMFIEAGQIASGLGGPSFEYRYTLTIGLLDFNQHPDTVMIPLLQWLRANEPAAMQNPDRAKEAITFEAEILNHTTCDLRLQLKLTERVSVTSDGTNTIATHLPEPDLGKTWPMAERLRIFVKDELVYDSTAV</sequence>
<evidence type="ECO:0000313" key="1">
    <source>
        <dbReference type="EMBL" id="MXR38019.1"/>
    </source>
</evidence>
<name>A0A845BNZ3_9NEIS</name>
<dbReference type="AlphaFoldDB" id="A0A845BNZ3"/>
<dbReference type="EMBL" id="WSSB01000014">
    <property type="protein sequence ID" value="MXR38019.1"/>
    <property type="molecule type" value="Genomic_DNA"/>
</dbReference>
<comment type="caution">
    <text evidence="1">The sequence shown here is derived from an EMBL/GenBank/DDBJ whole genome shotgun (WGS) entry which is preliminary data.</text>
</comment>
<dbReference type="Proteomes" id="UP000467214">
    <property type="component" value="Unassembled WGS sequence"/>
</dbReference>
<gene>
    <name evidence="1" type="ORF">GQF02_13655</name>
</gene>
<dbReference type="RefSeq" id="WP_160797894.1">
    <property type="nucleotide sequence ID" value="NZ_WSSB01000014.1"/>
</dbReference>
<accession>A0A845BNZ3</accession>
<dbReference type="Pfam" id="PF06891">
    <property type="entry name" value="P2_Phage_GpR"/>
    <property type="match status" value="1"/>
</dbReference>
<reference evidence="1 2" key="1">
    <citation type="submission" date="2019-12" db="EMBL/GenBank/DDBJ databases">
        <title>Neisseriaceae gen. nov. sp. Genome sequencing and assembly.</title>
        <authorList>
            <person name="Liu Z."/>
            <person name="Li A."/>
        </authorList>
    </citation>
    <scope>NUCLEOTIDE SEQUENCE [LARGE SCALE GENOMIC DNA]</scope>
    <source>
        <strain evidence="1 2">B2N2-7</strain>
    </source>
</reference>
<dbReference type="InterPro" id="IPR009678">
    <property type="entry name" value="Phage_tail_completion_R"/>
</dbReference>
<keyword evidence="2" id="KW-1185">Reference proteome</keyword>